<sequence length="257" mass="28472">MGLSVGEAARLAGVTVRTLHHYDAVGLLRPSGRSAAGYRVYDQDDVARLQGVLAYRALGVPLREIPALLDEPGGRLGVLRRQHRLLLGRIEALRAVTRTIERTMEAHQMGIRLGPHELLEVFGDDDPTRHAQEAEERWGETDAYQESQRRTSAYTKDDWLRMKEEAAAVEQAYVDALAAGLPADSTVAMDAAEAHRSHISRWFYDCSPDMHCALGEMYISDPRFTEHYDSIRPGLAEYVHAAVAANARRAEGPAAKS</sequence>
<dbReference type="PRINTS" id="PR00040">
    <property type="entry name" value="HTHMERR"/>
</dbReference>
<keyword evidence="3" id="KW-0010">Activator</keyword>
<keyword evidence="4" id="KW-0804">Transcription</keyword>
<organism evidence="6 7">
    <name type="scientific">Motilibacter deserti</name>
    <dbReference type="NCBI Taxonomy" id="2714956"/>
    <lineage>
        <taxon>Bacteria</taxon>
        <taxon>Bacillati</taxon>
        <taxon>Actinomycetota</taxon>
        <taxon>Actinomycetes</taxon>
        <taxon>Motilibacterales</taxon>
        <taxon>Motilibacteraceae</taxon>
        <taxon>Motilibacter</taxon>
    </lineage>
</organism>
<dbReference type="PANTHER" id="PTHR30204">
    <property type="entry name" value="REDOX-CYCLING DRUG-SENSING TRANSCRIPTIONAL ACTIVATOR SOXR"/>
    <property type="match status" value="1"/>
</dbReference>
<keyword evidence="1" id="KW-0805">Transcription regulation</keyword>
<dbReference type="Pfam" id="PF13411">
    <property type="entry name" value="MerR_1"/>
    <property type="match status" value="1"/>
</dbReference>
<evidence type="ECO:0000256" key="3">
    <source>
        <dbReference type="ARBA" id="ARBA00023159"/>
    </source>
</evidence>
<accession>A0ABX0GUF8</accession>
<evidence type="ECO:0000256" key="1">
    <source>
        <dbReference type="ARBA" id="ARBA00023015"/>
    </source>
</evidence>
<dbReference type="PANTHER" id="PTHR30204:SF90">
    <property type="entry name" value="HTH-TYPE TRANSCRIPTIONAL ACTIVATOR MTA"/>
    <property type="match status" value="1"/>
</dbReference>
<dbReference type="PROSITE" id="PS50937">
    <property type="entry name" value="HTH_MERR_2"/>
    <property type="match status" value="1"/>
</dbReference>
<proteinExistence type="predicted"/>
<dbReference type="Pfam" id="PF07739">
    <property type="entry name" value="TipAS"/>
    <property type="match status" value="1"/>
</dbReference>
<evidence type="ECO:0000256" key="4">
    <source>
        <dbReference type="ARBA" id="ARBA00023163"/>
    </source>
</evidence>
<comment type="caution">
    <text evidence="6">The sequence shown here is derived from an EMBL/GenBank/DDBJ whole genome shotgun (WGS) entry which is preliminary data.</text>
</comment>
<dbReference type="SUPFAM" id="SSF89082">
    <property type="entry name" value="Antibiotic binding domain of TipA-like multidrug resistance regulators"/>
    <property type="match status" value="1"/>
</dbReference>
<name>A0ABX0GUF8_9ACTN</name>
<dbReference type="Proteomes" id="UP000800981">
    <property type="component" value="Unassembled WGS sequence"/>
</dbReference>
<feature type="domain" description="HTH merR-type" evidence="5">
    <location>
        <begin position="1"/>
        <end position="71"/>
    </location>
</feature>
<dbReference type="InterPro" id="IPR047057">
    <property type="entry name" value="MerR_fam"/>
</dbReference>
<protein>
    <submittedName>
        <fullName evidence="6">MerR family transcriptional regulator</fullName>
    </submittedName>
</protein>
<evidence type="ECO:0000259" key="5">
    <source>
        <dbReference type="PROSITE" id="PS50937"/>
    </source>
</evidence>
<dbReference type="InterPro" id="IPR036244">
    <property type="entry name" value="TipA-like_antibiotic-bd"/>
</dbReference>
<dbReference type="PROSITE" id="PS00552">
    <property type="entry name" value="HTH_MERR_1"/>
    <property type="match status" value="1"/>
</dbReference>
<dbReference type="EMBL" id="JAANNP010000007">
    <property type="protein sequence ID" value="NHC14546.1"/>
    <property type="molecule type" value="Genomic_DNA"/>
</dbReference>
<evidence type="ECO:0000313" key="6">
    <source>
        <dbReference type="EMBL" id="NHC14546.1"/>
    </source>
</evidence>
<dbReference type="SUPFAM" id="SSF46955">
    <property type="entry name" value="Putative DNA-binding domain"/>
    <property type="match status" value="1"/>
</dbReference>
<gene>
    <name evidence="6" type="ORF">G9H71_12235</name>
</gene>
<dbReference type="InterPro" id="IPR012925">
    <property type="entry name" value="TipAS_dom"/>
</dbReference>
<dbReference type="InterPro" id="IPR000551">
    <property type="entry name" value="MerR-type_HTH_dom"/>
</dbReference>
<dbReference type="SMART" id="SM00422">
    <property type="entry name" value="HTH_MERR"/>
    <property type="match status" value="1"/>
</dbReference>
<dbReference type="InterPro" id="IPR009061">
    <property type="entry name" value="DNA-bd_dom_put_sf"/>
</dbReference>
<dbReference type="Gene3D" id="1.10.1660.10">
    <property type="match status" value="1"/>
</dbReference>
<evidence type="ECO:0000313" key="7">
    <source>
        <dbReference type="Proteomes" id="UP000800981"/>
    </source>
</evidence>
<keyword evidence="2" id="KW-0238">DNA-binding</keyword>
<reference evidence="6 7" key="1">
    <citation type="submission" date="2020-03" db="EMBL/GenBank/DDBJ databases">
        <title>Two novel Motilibacter sp.</title>
        <authorList>
            <person name="Liu S."/>
        </authorList>
    </citation>
    <scope>NUCLEOTIDE SEQUENCE [LARGE SCALE GENOMIC DNA]</scope>
    <source>
        <strain evidence="6 7">E257</strain>
    </source>
</reference>
<keyword evidence="7" id="KW-1185">Reference proteome</keyword>
<evidence type="ECO:0000256" key="2">
    <source>
        <dbReference type="ARBA" id="ARBA00023125"/>
    </source>
</evidence>
<dbReference type="CDD" id="cd01106">
    <property type="entry name" value="HTH_TipAL-Mta"/>
    <property type="match status" value="1"/>
</dbReference>
<dbReference type="Gene3D" id="1.10.490.50">
    <property type="entry name" value="Antibiotic binding domain of TipA-like multidrug resistance regulators"/>
    <property type="match status" value="1"/>
</dbReference>